<keyword evidence="2" id="KW-1185">Reference proteome</keyword>
<dbReference type="EMBL" id="JAVXUP010001345">
    <property type="protein sequence ID" value="KAK3012853.1"/>
    <property type="molecule type" value="Genomic_DNA"/>
</dbReference>
<dbReference type="PANTHER" id="PTHR46087">
    <property type="entry name" value="PUTATIVE, EXPRESSED-RELATED"/>
    <property type="match status" value="1"/>
</dbReference>
<organism evidence="1 2">
    <name type="scientific">Escallonia herrerae</name>
    <dbReference type="NCBI Taxonomy" id="1293975"/>
    <lineage>
        <taxon>Eukaryota</taxon>
        <taxon>Viridiplantae</taxon>
        <taxon>Streptophyta</taxon>
        <taxon>Embryophyta</taxon>
        <taxon>Tracheophyta</taxon>
        <taxon>Spermatophyta</taxon>
        <taxon>Magnoliopsida</taxon>
        <taxon>eudicotyledons</taxon>
        <taxon>Gunneridae</taxon>
        <taxon>Pentapetalae</taxon>
        <taxon>asterids</taxon>
        <taxon>campanulids</taxon>
        <taxon>Escalloniales</taxon>
        <taxon>Escalloniaceae</taxon>
        <taxon>Escallonia</taxon>
    </lineage>
</organism>
<proteinExistence type="predicted"/>
<comment type="caution">
    <text evidence="1">The sequence shown here is derived from an EMBL/GenBank/DDBJ whole genome shotgun (WGS) entry which is preliminary data.</text>
</comment>
<accession>A0AA89ASM9</accession>
<name>A0AA89ASM9_9ASTE</name>
<dbReference type="SUPFAM" id="SSF48371">
    <property type="entry name" value="ARM repeat"/>
    <property type="match status" value="1"/>
</dbReference>
<dbReference type="Proteomes" id="UP001188597">
    <property type="component" value="Unassembled WGS sequence"/>
</dbReference>
<dbReference type="InterPro" id="IPR055296">
    <property type="entry name" value="SRL2-like"/>
</dbReference>
<gene>
    <name evidence="1" type="ORF">RJ639_010353</name>
</gene>
<dbReference type="AlphaFoldDB" id="A0AA89ASM9"/>
<dbReference type="InterPro" id="IPR016024">
    <property type="entry name" value="ARM-type_fold"/>
</dbReference>
<evidence type="ECO:0000313" key="1">
    <source>
        <dbReference type="EMBL" id="KAK3012853.1"/>
    </source>
</evidence>
<dbReference type="PANTHER" id="PTHR46087:SF1">
    <property type="entry name" value="ARM REPEAT SUPERFAMILY PROTEIN"/>
    <property type="match status" value="1"/>
</dbReference>
<protein>
    <submittedName>
        <fullName evidence="1">Uncharacterized protein</fullName>
    </submittedName>
</protein>
<feature type="non-terminal residue" evidence="1">
    <location>
        <position position="1"/>
    </location>
</feature>
<reference evidence="1" key="1">
    <citation type="submission" date="2022-12" db="EMBL/GenBank/DDBJ databases">
        <title>Draft genome assemblies for two species of Escallonia (Escalloniales).</title>
        <authorList>
            <person name="Chanderbali A."/>
            <person name="Dervinis C."/>
            <person name="Anghel I."/>
            <person name="Soltis D."/>
            <person name="Soltis P."/>
            <person name="Zapata F."/>
        </authorList>
    </citation>
    <scope>NUCLEOTIDE SEQUENCE</scope>
    <source>
        <strain evidence="1">UCBG64.0493</strain>
        <tissue evidence="1">Leaf</tissue>
    </source>
</reference>
<sequence>HIFYKYFYIFACLETIYILKSSGILSLNRDTSKSPSYWSMVCLHNMALLAKEATTVRRVLEPLFQTFDTENHWSLEKGLAFSVLKFLQSQLEESGGNSHQLLSFLVKHLEHKNVVKQPAKQISIVNVVRQLAQNINQQTSAVIIGAISDLVKHLRKCIQYSAEASSDGLDKCNTDLQSALENCISQLANKASTYFLFMLFSISCGKTERVAWILVGLLETCCLSFSLDLENPQVGDVGPVLDMMAAVLEKIPTSPIVARTTVSTVCRTAQIICSIPNISYYKKDFPDALFHHLLIAMVHPDHETRVEAHRVFSTVLMPSVICPFSVYNGVPPQALSSVPPAMPWEVKSGRFSIQDETKNTSQSEDGEMSVEESQVLDERVSISTARPSCGRSCRFSYVLTDGRAELDCLRLSSHHVSLLLSSIWVQATSTGNTPANFEAMAHSYNLALLFVSSKNSSQLALVRCFQLAFSLRRVSLNQEGNLQASLRRSLFTLSSCMLIFSARAGNLPELVPAVKSSLTKETVDPYLELVEDTRLQAVGIQPATGKKGYGSQDDEVAALKSLSAVEIVDQQLQEAVMSHFMTMFGNLAEDELSGIRQQLLEGFSPDDEYPLGAPLFMETPRPSSLHAQIEFQAFDEVIPATALTDEEAFPDQSVSHSGRKASLSINSLDILNVNQLLESVLETARQVASFPVSPLPIPYDQVKSQCEALVIGKQQKMSALQGFKLQQEAKTILLRTDNEMKIPVLPSKAMELLEVDFRVANIEQAQGRNQLVPCSQECVQQQSFRLPPSSPYDKFLKAAGC</sequence>
<evidence type="ECO:0000313" key="2">
    <source>
        <dbReference type="Proteomes" id="UP001188597"/>
    </source>
</evidence>